<proteinExistence type="predicted"/>
<feature type="region of interest" description="Disordered" evidence="1">
    <location>
        <begin position="104"/>
        <end position="131"/>
    </location>
</feature>
<evidence type="ECO:0000313" key="2">
    <source>
        <dbReference type="EMBL" id="KAF5326367.1"/>
    </source>
</evidence>
<dbReference type="AlphaFoldDB" id="A0A8H5F7G3"/>
<evidence type="ECO:0000256" key="1">
    <source>
        <dbReference type="SAM" id="MobiDB-lite"/>
    </source>
</evidence>
<comment type="caution">
    <text evidence="2">The sequence shown here is derived from an EMBL/GenBank/DDBJ whole genome shotgun (WGS) entry which is preliminary data.</text>
</comment>
<evidence type="ECO:0000313" key="3">
    <source>
        <dbReference type="Proteomes" id="UP000541558"/>
    </source>
</evidence>
<reference evidence="2 3" key="1">
    <citation type="journal article" date="2020" name="ISME J.">
        <title>Uncovering the hidden diversity of litter-decomposition mechanisms in mushroom-forming fungi.</title>
        <authorList>
            <person name="Floudas D."/>
            <person name="Bentzer J."/>
            <person name="Ahren D."/>
            <person name="Johansson T."/>
            <person name="Persson P."/>
            <person name="Tunlid A."/>
        </authorList>
    </citation>
    <scope>NUCLEOTIDE SEQUENCE [LARGE SCALE GENOMIC DNA]</scope>
    <source>
        <strain evidence="2 3">CBS 175.51</strain>
    </source>
</reference>
<feature type="region of interest" description="Disordered" evidence="1">
    <location>
        <begin position="49"/>
        <end position="72"/>
    </location>
</feature>
<dbReference type="Proteomes" id="UP000541558">
    <property type="component" value="Unassembled WGS sequence"/>
</dbReference>
<name>A0A8H5F7G3_9AGAR</name>
<organism evidence="2 3">
    <name type="scientific">Ephemerocybe angulata</name>
    <dbReference type="NCBI Taxonomy" id="980116"/>
    <lineage>
        <taxon>Eukaryota</taxon>
        <taxon>Fungi</taxon>
        <taxon>Dikarya</taxon>
        <taxon>Basidiomycota</taxon>
        <taxon>Agaricomycotina</taxon>
        <taxon>Agaricomycetes</taxon>
        <taxon>Agaricomycetidae</taxon>
        <taxon>Agaricales</taxon>
        <taxon>Agaricineae</taxon>
        <taxon>Psathyrellaceae</taxon>
        <taxon>Ephemerocybe</taxon>
    </lineage>
</organism>
<keyword evidence="3" id="KW-1185">Reference proteome</keyword>
<protein>
    <submittedName>
        <fullName evidence="2">Uncharacterized protein</fullName>
    </submittedName>
</protein>
<gene>
    <name evidence="2" type="ORF">D9611_000559</name>
</gene>
<accession>A0A8H5F7G3</accession>
<dbReference type="EMBL" id="JAACJK010000163">
    <property type="protein sequence ID" value="KAF5326367.1"/>
    <property type="molecule type" value="Genomic_DNA"/>
</dbReference>
<sequence length="179" mass="19341">MNRRRRCSLAMHEGARALRTSGGASSHNKQSAVVVENCRRAELGEILDSSLTPPAPTIPGTHDIPSAKNRRRRPGLAALSHRGRPAARVRASGRVSSSLGPAGWYMGPALNRRPSGHQSTSKIRPSDERAVRQACSVGVGEDTAELKRASAMHVAPNRPRTLIDHLLSAERRPVLTWGD</sequence>